<dbReference type="PhylomeDB" id="A0A0G4EG15"/>
<evidence type="ECO:0000313" key="1">
    <source>
        <dbReference type="EMBL" id="CEL94380.1"/>
    </source>
</evidence>
<sequence length="348" mass="39040">MESSSSCDHNTLPQATAAPPPPFSILDAFVEQEGLGPYEVQALSDRIRRLLGREGCAELFGATRILALSDAIAESIGRHIDQLLRDNQVDRVLSYPQQQRQQPDGDFWSSGCLASLPLIITAADVQQATADKTVFLNRPEAICQYSLYAHQLGQNTQLTRTANWRDELGWWVVRVHSDQETEEQTVPAEYAEQFDAADPPCRHFRDVIIQELTWSSRCASLQFWHPPSGQSFHIYELIDQQPPLWGCRTIVDYTSDHSRFGNLPRRLVILCGDEEGDDFAAFIRMFKHPDGLTSIELLTTEVPQRGVSGPGALSQTLALGLLNWVCWHHTSSIGEWVRAGVIDRNEGM</sequence>
<reference evidence="1 2" key="1">
    <citation type="submission" date="2014-11" db="EMBL/GenBank/DDBJ databases">
        <authorList>
            <person name="Zhu J."/>
            <person name="Qi W."/>
            <person name="Song R."/>
        </authorList>
    </citation>
    <scope>NUCLEOTIDE SEQUENCE [LARGE SCALE GENOMIC DNA]</scope>
</reference>
<protein>
    <submittedName>
        <fullName evidence="1">Uncharacterized protein</fullName>
    </submittedName>
</protein>
<proteinExistence type="predicted"/>
<evidence type="ECO:0000313" key="2">
    <source>
        <dbReference type="Proteomes" id="UP000041254"/>
    </source>
</evidence>
<gene>
    <name evidence="1" type="ORF">Vbra_11528</name>
</gene>
<dbReference type="AlphaFoldDB" id="A0A0G4EG15"/>
<dbReference type="VEuPathDB" id="CryptoDB:Vbra_11528"/>
<keyword evidence="2" id="KW-1185">Reference proteome</keyword>
<dbReference type="EMBL" id="CDMY01000218">
    <property type="protein sequence ID" value="CEL94380.1"/>
    <property type="molecule type" value="Genomic_DNA"/>
</dbReference>
<dbReference type="InParanoid" id="A0A0G4EG15"/>
<accession>A0A0G4EG15</accession>
<organism evidence="1 2">
    <name type="scientific">Vitrella brassicaformis (strain CCMP3155)</name>
    <dbReference type="NCBI Taxonomy" id="1169540"/>
    <lineage>
        <taxon>Eukaryota</taxon>
        <taxon>Sar</taxon>
        <taxon>Alveolata</taxon>
        <taxon>Colpodellida</taxon>
        <taxon>Vitrellaceae</taxon>
        <taxon>Vitrella</taxon>
    </lineage>
</organism>
<name>A0A0G4EG15_VITBC</name>
<dbReference type="Proteomes" id="UP000041254">
    <property type="component" value="Unassembled WGS sequence"/>
</dbReference>